<comment type="subunit">
    <text evidence="6">Associates with 90S and pre-40S pre-ribosomal particles.</text>
</comment>
<organism evidence="8 9">
    <name type="scientific">Oedothorax gibbosus</name>
    <dbReference type="NCBI Taxonomy" id="931172"/>
    <lineage>
        <taxon>Eukaryota</taxon>
        <taxon>Metazoa</taxon>
        <taxon>Ecdysozoa</taxon>
        <taxon>Arthropoda</taxon>
        <taxon>Chelicerata</taxon>
        <taxon>Arachnida</taxon>
        <taxon>Araneae</taxon>
        <taxon>Araneomorphae</taxon>
        <taxon>Entelegynae</taxon>
        <taxon>Araneoidea</taxon>
        <taxon>Linyphiidae</taxon>
        <taxon>Erigoninae</taxon>
        <taxon>Oedothorax</taxon>
    </lineage>
</organism>
<evidence type="ECO:0000313" key="8">
    <source>
        <dbReference type="EMBL" id="KAG8187274.1"/>
    </source>
</evidence>
<dbReference type="PANTHER" id="PTHR21738:SF0">
    <property type="entry name" value="RIBOSOMAL RNA PROCESSING PROTEIN 36 HOMOLOG"/>
    <property type="match status" value="1"/>
</dbReference>
<gene>
    <name evidence="8" type="ORF">JTE90_019163</name>
</gene>
<comment type="subcellular location">
    <subcellularLocation>
        <location evidence="1 6">Nucleus</location>
        <location evidence="1 6">Nucleolus</location>
    </subcellularLocation>
</comment>
<keyword evidence="9" id="KW-1185">Reference proteome</keyword>
<proteinExistence type="inferred from homology"/>
<feature type="coiled-coil region" evidence="7">
    <location>
        <begin position="94"/>
        <end position="121"/>
    </location>
</feature>
<evidence type="ECO:0000256" key="2">
    <source>
        <dbReference type="ARBA" id="ARBA00009418"/>
    </source>
</evidence>
<dbReference type="AlphaFoldDB" id="A0AAV6USU0"/>
<evidence type="ECO:0000256" key="7">
    <source>
        <dbReference type="SAM" id="Coils"/>
    </source>
</evidence>
<dbReference type="PANTHER" id="PTHR21738">
    <property type="entry name" value="RIBOSOMAL RNA PROCESSING PROTEIN 36 HOMOLOG"/>
    <property type="match status" value="1"/>
</dbReference>
<evidence type="ECO:0000256" key="6">
    <source>
        <dbReference type="RuleBase" id="RU368027"/>
    </source>
</evidence>
<evidence type="ECO:0000256" key="1">
    <source>
        <dbReference type="ARBA" id="ARBA00004604"/>
    </source>
</evidence>
<sequence>MTDFHRENKNRPRAISSKRPVPVFREVFQVKKQHHRDPRFDDLSGTFDEESFEEDYSFIKDIKKREKQELLKELKFVGDNFKRKEEILYLLQRMKNQEHAKKALEKRKAEENKRREDVMEAAKSGIKPYYPKKSVIKKQELIEDFKALKNSGKLEKYLEKKRKKNFAKDTKRFYN</sequence>
<dbReference type="EMBL" id="JAFNEN010000275">
    <property type="protein sequence ID" value="KAG8187274.1"/>
    <property type="molecule type" value="Genomic_DNA"/>
</dbReference>
<dbReference type="InterPro" id="IPR009292">
    <property type="entry name" value="RRP36"/>
</dbReference>
<evidence type="ECO:0000313" key="9">
    <source>
        <dbReference type="Proteomes" id="UP000827092"/>
    </source>
</evidence>
<name>A0AAV6USU0_9ARAC</name>
<evidence type="ECO:0000256" key="3">
    <source>
        <dbReference type="ARBA" id="ARBA00022517"/>
    </source>
</evidence>
<keyword evidence="4 6" id="KW-0698">rRNA processing</keyword>
<comment type="similarity">
    <text evidence="2 6">Belongs to the RRP36 family.</text>
</comment>
<dbReference type="GO" id="GO:0005730">
    <property type="term" value="C:nucleolus"/>
    <property type="evidence" value="ECO:0007669"/>
    <property type="project" value="UniProtKB-SubCell"/>
</dbReference>
<reference evidence="8 9" key="1">
    <citation type="journal article" date="2022" name="Nat. Ecol. Evol.">
        <title>A masculinizing supergene underlies an exaggerated male reproductive morph in a spider.</title>
        <authorList>
            <person name="Hendrickx F."/>
            <person name="De Corte Z."/>
            <person name="Sonet G."/>
            <person name="Van Belleghem S.M."/>
            <person name="Kostlbacher S."/>
            <person name="Vangestel C."/>
        </authorList>
    </citation>
    <scope>NUCLEOTIDE SEQUENCE [LARGE SCALE GENOMIC DNA]</scope>
    <source>
        <strain evidence="8">W744_W776</strain>
    </source>
</reference>
<dbReference type="GO" id="GO:0030686">
    <property type="term" value="C:90S preribosome"/>
    <property type="evidence" value="ECO:0007669"/>
    <property type="project" value="TreeGrafter"/>
</dbReference>
<keyword evidence="7" id="KW-0175">Coiled coil</keyword>
<protein>
    <recommendedName>
        <fullName evidence="6">rRNA biogenesis protein RRP36</fullName>
    </recommendedName>
</protein>
<keyword evidence="5 6" id="KW-0539">Nucleus</keyword>
<keyword evidence="6" id="KW-0687">Ribonucleoprotein</keyword>
<evidence type="ECO:0000256" key="5">
    <source>
        <dbReference type="ARBA" id="ARBA00023242"/>
    </source>
</evidence>
<keyword evidence="3 6" id="KW-0690">Ribosome biogenesis</keyword>
<accession>A0AAV6USU0</accession>
<evidence type="ECO:0000256" key="4">
    <source>
        <dbReference type="ARBA" id="ARBA00022552"/>
    </source>
</evidence>
<dbReference type="Proteomes" id="UP000827092">
    <property type="component" value="Unassembled WGS sequence"/>
</dbReference>
<dbReference type="GO" id="GO:0000462">
    <property type="term" value="P:maturation of SSU-rRNA from tricistronic rRNA transcript (SSU-rRNA, 5.8S rRNA, LSU-rRNA)"/>
    <property type="evidence" value="ECO:0007669"/>
    <property type="project" value="TreeGrafter"/>
</dbReference>
<comment type="function">
    <text evidence="6">Component of the 90S pre-ribosome involved in the maturation of rRNAs. Required for early cleavages of the pre-RNAs in the 40S ribosomal subunit maturation pathway.</text>
</comment>
<dbReference type="Pfam" id="PF06102">
    <property type="entry name" value="RRP36"/>
    <property type="match status" value="1"/>
</dbReference>
<comment type="caution">
    <text evidence="8">The sequence shown here is derived from an EMBL/GenBank/DDBJ whole genome shotgun (WGS) entry which is preliminary data.</text>
</comment>